<dbReference type="AlphaFoldDB" id="A0A291E342"/>
<dbReference type="RefSeq" id="WP_082763193.1">
    <property type="nucleotide sequence ID" value="NZ_CP023525.1"/>
</dbReference>
<proteinExistence type="predicted"/>
<sequence length="130" mass="14712">MMQNFYQGIENAVYDPVAGIRIARLQNGSEMNAFGTRMDKGAKVSSHVHTQGDEWYSILDGEGVIYLADWVGEVVQNRRHFPVRKGDVFCLQANTAHQIYAHTQLDLIFYCPDTHLGTDRTVLDDLLVQP</sequence>
<dbReference type="InterPro" id="IPR014710">
    <property type="entry name" value="RmlC-like_jellyroll"/>
</dbReference>
<dbReference type="Pfam" id="PF07883">
    <property type="entry name" value="Cupin_2"/>
    <property type="match status" value="1"/>
</dbReference>
<dbReference type="InterPro" id="IPR013096">
    <property type="entry name" value="Cupin_2"/>
</dbReference>
<evidence type="ECO:0000313" key="2">
    <source>
        <dbReference type="EMBL" id="ATF94490.1"/>
    </source>
</evidence>
<dbReference type="Proteomes" id="UP000217979">
    <property type="component" value="Chromosome"/>
</dbReference>
<protein>
    <recommendedName>
        <fullName evidence="1">Cupin type-2 domain-containing protein</fullName>
    </recommendedName>
</protein>
<reference evidence="2 3" key="1">
    <citation type="submission" date="2017-09" db="EMBL/GenBank/DDBJ databases">
        <title>FDA dAtabase for Regulatory Grade micrObial Sequences (FDA-ARGOS): Supporting development and validation of Infectious Disease Dx tests.</title>
        <authorList>
            <person name="Minogue T."/>
            <person name="Wolcott M."/>
            <person name="Wasieloski L."/>
            <person name="Aguilar W."/>
            <person name="Moore D."/>
            <person name="Tallon L."/>
            <person name="Sadzewicz L."/>
            <person name="Ott S."/>
            <person name="Zhao X."/>
            <person name="Nagaraj S."/>
            <person name="Vavikolanu K."/>
            <person name="Aluvathingal J."/>
            <person name="Nadendla S."/>
            <person name="Sichtig H."/>
        </authorList>
    </citation>
    <scope>NUCLEOTIDE SEQUENCE [LARGE SCALE GENOMIC DNA]</scope>
    <source>
        <strain evidence="2 3">FDAARGOS_392</strain>
    </source>
</reference>
<dbReference type="SUPFAM" id="SSF51182">
    <property type="entry name" value="RmlC-like cupins"/>
    <property type="match status" value="1"/>
</dbReference>
<evidence type="ECO:0000313" key="3">
    <source>
        <dbReference type="Proteomes" id="UP000217979"/>
    </source>
</evidence>
<dbReference type="Gene3D" id="2.60.120.10">
    <property type="entry name" value="Jelly Rolls"/>
    <property type="match status" value="1"/>
</dbReference>
<accession>A0A291E342</accession>
<gene>
    <name evidence="2" type="ORF">CO704_21520</name>
</gene>
<dbReference type="CDD" id="cd02208">
    <property type="entry name" value="cupin_RmlC-like"/>
    <property type="match status" value="1"/>
</dbReference>
<organism evidence="2 3">
    <name type="scientific">Cedecea neteri</name>
    <dbReference type="NCBI Taxonomy" id="158822"/>
    <lineage>
        <taxon>Bacteria</taxon>
        <taxon>Pseudomonadati</taxon>
        <taxon>Pseudomonadota</taxon>
        <taxon>Gammaproteobacteria</taxon>
        <taxon>Enterobacterales</taxon>
        <taxon>Enterobacteriaceae</taxon>
        <taxon>Cedecea</taxon>
    </lineage>
</organism>
<feature type="domain" description="Cupin type-2" evidence="1">
    <location>
        <begin position="37"/>
        <end position="110"/>
    </location>
</feature>
<evidence type="ECO:0000259" key="1">
    <source>
        <dbReference type="Pfam" id="PF07883"/>
    </source>
</evidence>
<dbReference type="InterPro" id="IPR011051">
    <property type="entry name" value="RmlC_Cupin_sf"/>
</dbReference>
<dbReference type="EMBL" id="CP023525">
    <property type="protein sequence ID" value="ATF94490.1"/>
    <property type="molecule type" value="Genomic_DNA"/>
</dbReference>
<name>A0A291E342_9ENTR</name>